<sequence>METMWQQDLSRKQDGQRWAQFRGIALYVARLTGGLGRDDPLPRIKSSQRSDSSDEGTAAAPRHNPLLRDDSPMASSGPLSDGLTSRPVASGSVHGVLVVELLLPSHRSALEATLVRSPRPAS</sequence>
<reference evidence="2 3" key="1">
    <citation type="submission" date="2015-01" db="EMBL/GenBank/DDBJ databases">
        <title>The Genome Sequence of Ochroconis gallopava CBS43764.</title>
        <authorList>
            <consortium name="The Broad Institute Genomics Platform"/>
            <person name="Cuomo C."/>
            <person name="de Hoog S."/>
            <person name="Gorbushina A."/>
            <person name="Stielow B."/>
            <person name="Teixiera M."/>
            <person name="Abouelleil A."/>
            <person name="Chapman S.B."/>
            <person name="Priest M."/>
            <person name="Young S.K."/>
            <person name="Wortman J."/>
            <person name="Nusbaum C."/>
            <person name="Birren B."/>
        </authorList>
    </citation>
    <scope>NUCLEOTIDE SEQUENCE [LARGE SCALE GENOMIC DNA]</scope>
    <source>
        <strain evidence="2 3">CBS 43764</strain>
    </source>
</reference>
<dbReference type="GeneID" id="27313468"/>
<evidence type="ECO:0000313" key="2">
    <source>
        <dbReference type="EMBL" id="KIW03280.1"/>
    </source>
</evidence>
<organism evidence="2 3">
    <name type="scientific">Verruconis gallopava</name>
    <dbReference type="NCBI Taxonomy" id="253628"/>
    <lineage>
        <taxon>Eukaryota</taxon>
        <taxon>Fungi</taxon>
        <taxon>Dikarya</taxon>
        <taxon>Ascomycota</taxon>
        <taxon>Pezizomycotina</taxon>
        <taxon>Dothideomycetes</taxon>
        <taxon>Pleosporomycetidae</taxon>
        <taxon>Venturiales</taxon>
        <taxon>Sympoventuriaceae</taxon>
        <taxon>Verruconis</taxon>
    </lineage>
</organism>
<evidence type="ECO:0000313" key="3">
    <source>
        <dbReference type="Proteomes" id="UP000053259"/>
    </source>
</evidence>
<dbReference type="InParanoid" id="A0A0D2A9J9"/>
<name>A0A0D2A9J9_9PEZI</name>
<dbReference type="EMBL" id="KN847545">
    <property type="protein sequence ID" value="KIW03280.1"/>
    <property type="molecule type" value="Genomic_DNA"/>
</dbReference>
<dbReference type="RefSeq" id="XP_016213149.1">
    <property type="nucleotide sequence ID" value="XM_016359010.1"/>
</dbReference>
<keyword evidence="3" id="KW-1185">Reference proteome</keyword>
<proteinExistence type="predicted"/>
<protein>
    <submittedName>
        <fullName evidence="2">Uncharacterized protein</fullName>
    </submittedName>
</protein>
<dbReference type="Proteomes" id="UP000053259">
    <property type="component" value="Unassembled WGS sequence"/>
</dbReference>
<dbReference type="VEuPathDB" id="FungiDB:PV09_05495"/>
<gene>
    <name evidence="2" type="ORF">PV09_05495</name>
</gene>
<dbReference type="AlphaFoldDB" id="A0A0D2A9J9"/>
<feature type="region of interest" description="Disordered" evidence="1">
    <location>
        <begin position="33"/>
        <end position="88"/>
    </location>
</feature>
<dbReference type="HOGENOM" id="CLU_2028503_0_0_1"/>
<accession>A0A0D2A9J9</accession>
<evidence type="ECO:0000256" key="1">
    <source>
        <dbReference type="SAM" id="MobiDB-lite"/>
    </source>
</evidence>